<sequence>MKKILIRGGSAVFSEQTKICDILVEGDRIAKIAERIDDEKAVIIDAAGLYVFPALIDMHVHLREPGFEYKEDIASGSAAAVRGGFSQVCCMPNTSPVCDNAAIVRYIVERSKEVNLAKVRPIGSITVGEKGEQLAEIGKMKEAGAVAVSDDGRPVSNAKIMRLAIEYASDFDLLCLSHCEDKDLVDGGVVNEGYNSTLAGLKGIPRAAEEVMIAREIILAETLGRAVHICHVSTKGGVQIIREAKARGVRVTAETCPHYFTLTDDVITSFDANTKVNPPIREAEDLAAIREGLRDGTLDCIVTDHAPHHADEKNVEYNLAAFGISGIETSFALSYTNLVKTGVLSLGQLAERMSAAPARILHLEGGALEEGGAADIMIADLDKKYAIDPAKFVSKGKNTPFGGAEVYGEVRYTLVDGDVKYRA</sequence>
<dbReference type="GO" id="GO:0005737">
    <property type="term" value="C:cytoplasm"/>
    <property type="evidence" value="ECO:0007669"/>
    <property type="project" value="TreeGrafter"/>
</dbReference>
<keyword evidence="3 6" id="KW-0479">Metal-binding</keyword>
<dbReference type="InterPro" id="IPR011059">
    <property type="entry name" value="Metal-dep_hydrolase_composite"/>
</dbReference>
<feature type="domain" description="Dihydroorotase catalytic" evidence="7">
    <location>
        <begin position="51"/>
        <end position="235"/>
    </location>
</feature>
<protein>
    <recommendedName>
        <fullName evidence="6">Dihydroorotase</fullName>
        <shortName evidence="6">DHOase</shortName>
        <ecNumber evidence="6">3.5.2.3</ecNumber>
    </recommendedName>
</protein>
<keyword evidence="9" id="KW-1185">Reference proteome</keyword>
<dbReference type="HAMAP" id="MF_00220_B">
    <property type="entry name" value="PyrC_classI_B"/>
    <property type="match status" value="1"/>
</dbReference>
<proteinExistence type="inferred from homology"/>
<evidence type="ECO:0000256" key="1">
    <source>
        <dbReference type="ARBA" id="ARBA00002368"/>
    </source>
</evidence>
<dbReference type="InterPro" id="IPR004722">
    <property type="entry name" value="DHOase"/>
</dbReference>
<dbReference type="GO" id="GO:0004151">
    <property type="term" value="F:dihydroorotase activity"/>
    <property type="evidence" value="ECO:0007669"/>
    <property type="project" value="UniProtKB-UniRule"/>
</dbReference>
<feature type="binding site" evidence="6">
    <location>
        <position position="178"/>
    </location>
    <ligand>
        <name>Zn(2+)</name>
        <dbReference type="ChEBI" id="CHEBI:29105"/>
        <label>2</label>
    </ligand>
</feature>
<feature type="binding site" evidence="6">
    <location>
        <position position="151"/>
    </location>
    <ligand>
        <name>Zn(2+)</name>
        <dbReference type="ChEBI" id="CHEBI:29105"/>
        <label>2</label>
    </ligand>
</feature>
<dbReference type="InterPro" id="IPR024403">
    <property type="entry name" value="DHOase_cat"/>
</dbReference>
<dbReference type="OrthoDB" id="9765462at2"/>
<dbReference type="SUPFAM" id="SSF51556">
    <property type="entry name" value="Metallo-dependent hydrolases"/>
    <property type="match status" value="1"/>
</dbReference>
<evidence type="ECO:0000256" key="4">
    <source>
        <dbReference type="ARBA" id="ARBA00022801"/>
    </source>
</evidence>
<dbReference type="Gene3D" id="3.20.20.140">
    <property type="entry name" value="Metal-dependent hydrolases"/>
    <property type="match status" value="1"/>
</dbReference>
<dbReference type="GO" id="GO:0006145">
    <property type="term" value="P:purine nucleobase catabolic process"/>
    <property type="evidence" value="ECO:0007669"/>
    <property type="project" value="TreeGrafter"/>
</dbReference>
<feature type="binding site" evidence="6">
    <location>
        <begin position="322"/>
        <end position="323"/>
    </location>
    <ligand>
        <name>substrate</name>
    </ligand>
</feature>
<feature type="binding site" evidence="6">
    <location>
        <begin position="61"/>
        <end position="63"/>
    </location>
    <ligand>
        <name>substrate</name>
    </ligand>
</feature>
<gene>
    <name evidence="6" type="primary">pyrC</name>
    <name evidence="8" type="ORF">ESZ91_09190</name>
</gene>
<feature type="binding site" evidence="6">
    <location>
        <position position="308"/>
    </location>
    <ligand>
        <name>substrate</name>
    </ligand>
</feature>
<comment type="pathway">
    <text evidence="6">Pyrimidine metabolism; UMP biosynthesis via de novo pathway; (S)-dihydroorotate from bicarbonate: step 3/3.</text>
</comment>
<reference evidence="8 9" key="1">
    <citation type="journal article" date="2019" name="Gut">
        <title>Antibiotics-induced monodominance of a novel gut bacterial order.</title>
        <authorList>
            <person name="Hildebrand F."/>
            <person name="Moitinho-Silva L."/>
            <person name="Blasche S."/>
            <person name="Jahn M.T."/>
            <person name="Gossmann T.I."/>
            <person name="Heuerta-Cepas J."/>
            <person name="Hercog R."/>
            <person name="Luetge M."/>
            <person name="Bahram M."/>
            <person name="Pryszlak A."/>
            <person name="Alves R.J."/>
            <person name="Waszak S.M."/>
            <person name="Zhu A."/>
            <person name="Ye L."/>
            <person name="Costea P.I."/>
            <person name="Aalvink S."/>
            <person name="Belzer C."/>
            <person name="Forslund S.K."/>
            <person name="Sunagawa S."/>
            <person name="Hentschel U."/>
            <person name="Merten C."/>
            <person name="Patil K.R."/>
            <person name="Benes V."/>
            <person name="Bork P."/>
        </authorList>
    </citation>
    <scope>NUCLEOTIDE SEQUENCE [LARGE SCALE GENOMIC DNA]</scope>
    <source>
        <strain evidence="8 9">HDS1380</strain>
    </source>
</reference>
<dbReference type="GO" id="GO:0008270">
    <property type="term" value="F:zinc ion binding"/>
    <property type="evidence" value="ECO:0007669"/>
    <property type="project" value="UniProtKB-UniRule"/>
</dbReference>
<evidence type="ECO:0000259" key="7">
    <source>
        <dbReference type="Pfam" id="PF12890"/>
    </source>
</evidence>
<comment type="caution">
    <text evidence="8">The sequence shown here is derived from an EMBL/GenBank/DDBJ whole genome shotgun (WGS) entry which is preliminary data.</text>
</comment>
<dbReference type="PROSITE" id="PS00483">
    <property type="entry name" value="DIHYDROOROTASE_2"/>
    <property type="match status" value="1"/>
</dbReference>
<feature type="binding site" evidence="6">
    <location>
        <position position="61"/>
    </location>
    <ligand>
        <name>Zn(2+)</name>
        <dbReference type="ChEBI" id="CHEBI:29105"/>
        <label>1</label>
    </ligand>
</feature>
<dbReference type="InterPro" id="IPR002195">
    <property type="entry name" value="Dihydroorotase_CS"/>
</dbReference>
<evidence type="ECO:0000256" key="6">
    <source>
        <dbReference type="HAMAP-Rule" id="MF_00220"/>
    </source>
</evidence>
<dbReference type="GO" id="GO:0044205">
    <property type="term" value="P:'de novo' UMP biosynthetic process"/>
    <property type="evidence" value="ECO:0007669"/>
    <property type="project" value="UniProtKB-UniRule"/>
</dbReference>
<dbReference type="UniPathway" id="UPA00070">
    <property type="reaction ID" value="UER00117"/>
</dbReference>
<dbReference type="CDD" id="cd01317">
    <property type="entry name" value="DHOase_IIa"/>
    <property type="match status" value="1"/>
</dbReference>
<feature type="binding site" evidence="6">
    <location>
        <position position="59"/>
    </location>
    <ligand>
        <name>Zn(2+)</name>
        <dbReference type="ChEBI" id="CHEBI:29105"/>
        <label>1</label>
    </ligand>
</feature>
<dbReference type="NCBIfam" id="TIGR00857">
    <property type="entry name" value="pyrC_multi"/>
    <property type="match status" value="1"/>
</dbReference>
<dbReference type="GO" id="GO:0004038">
    <property type="term" value="F:allantoinase activity"/>
    <property type="evidence" value="ECO:0007669"/>
    <property type="project" value="TreeGrafter"/>
</dbReference>
<dbReference type="AlphaFoldDB" id="A0A4Q2K8B9"/>
<keyword evidence="4 6" id="KW-0378">Hydrolase</keyword>
<dbReference type="SUPFAM" id="SSF51338">
    <property type="entry name" value="Composite domain of metallo-dependent hydrolases"/>
    <property type="match status" value="1"/>
</dbReference>
<feature type="active site" evidence="6">
    <location>
        <position position="304"/>
    </location>
</feature>
<comment type="cofactor">
    <cofactor evidence="6">
        <name>Zn(2+)</name>
        <dbReference type="ChEBI" id="CHEBI:29105"/>
    </cofactor>
    <text evidence="6">Binds 2 Zn(2+) ions per subunit.</text>
</comment>
<evidence type="ECO:0000313" key="9">
    <source>
        <dbReference type="Proteomes" id="UP000291269"/>
    </source>
</evidence>
<dbReference type="PANTHER" id="PTHR43668:SF2">
    <property type="entry name" value="ALLANTOINASE"/>
    <property type="match status" value="1"/>
</dbReference>
<dbReference type="PANTHER" id="PTHR43668">
    <property type="entry name" value="ALLANTOINASE"/>
    <property type="match status" value="1"/>
</dbReference>
<dbReference type="PROSITE" id="PS00482">
    <property type="entry name" value="DIHYDROOROTASE_1"/>
    <property type="match status" value="1"/>
</dbReference>
<accession>A0A4Q2K8B9</accession>
<feature type="binding site" evidence="6">
    <location>
        <position position="93"/>
    </location>
    <ligand>
        <name>substrate</name>
    </ligand>
</feature>
<feature type="binding site" evidence="6">
    <location>
        <position position="231"/>
    </location>
    <ligand>
        <name>Zn(2+)</name>
        <dbReference type="ChEBI" id="CHEBI:29105"/>
        <label>2</label>
    </ligand>
</feature>
<dbReference type="Gene3D" id="2.30.40.10">
    <property type="entry name" value="Urease, subunit C, domain 1"/>
    <property type="match status" value="1"/>
</dbReference>
<evidence type="ECO:0000313" key="8">
    <source>
        <dbReference type="EMBL" id="RXZ58223.1"/>
    </source>
</evidence>
<keyword evidence="5 6" id="KW-0665">Pyrimidine biosynthesis</keyword>
<comment type="function">
    <text evidence="1 6">Catalyzes the reversible cyclization of carbamoyl aspartate to dihydroorotate.</text>
</comment>
<dbReference type="EC" id="3.5.2.3" evidence="6"/>
<dbReference type="EMBL" id="SDOZ01000003">
    <property type="protein sequence ID" value="RXZ58223.1"/>
    <property type="molecule type" value="Genomic_DNA"/>
</dbReference>
<dbReference type="RefSeq" id="WP_129226514.1">
    <property type="nucleotide sequence ID" value="NZ_SDOZ01000003.1"/>
</dbReference>
<dbReference type="Proteomes" id="UP000291269">
    <property type="component" value="Unassembled WGS sequence"/>
</dbReference>
<feature type="binding site" evidence="6">
    <location>
        <position position="304"/>
    </location>
    <ligand>
        <name>Zn(2+)</name>
        <dbReference type="ChEBI" id="CHEBI:29105"/>
        <label>1</label>
    </ligand>
</feature>
<dbReference type="InterPro" id="IPR050138">
    <property type="entry name" value="DHOase/Allantoinase_Hydrolase"/>
</dbReference>
<evidence type="ECO:0000256" key="2">
    <source>
        <dbReference type="ARBA" id="ARBA00010286"/>
    </source>
</evidence>
<feature type="binding site" evidence="6">
    <location>
        <position position="277"/>
    </location>
    <ligand>
        <name>substrate</name>
    </ligand>
</feature>
<evidence type="ECO:0000256" key="3">
    <source>
        <dbReference type="ARBA" id="ARBA00022723"/>
    </source>
</evidence>
<evidence type="ECO:0000256" key="5">
    <source>
        <dbReference type="ARBA" id="ARBA00022975"/>
    </source>
</evidence>
<name>A0A4Q2K8B9_9FIRM</name>
<comment type="catalytic activity">
    <reaction evidence="6">
        <text>(S)-dihydroorotate + H2O = N-carbamoyl-L-aspartate + H(+)</text>
        <dbReference type="Rhea" id="RHEA:24296"/>
        <dbReference type="ChEBI" id="CHEBI:15377"/>
        <dbReference type="ChEBI" id="CHEBI:15378"/>
        <dbReference type="ChEBI" id="CHEBI:30864"/>
        <dbReference type="ChEBI" id="CHEBI:32814"/>
        <dbReference type="EC" id="3.5.2.3"/>
    </reaction>
</comment>
<keyword evidence="6" id="KW-0862">Zinc</keyword>
<comment type="similarity">
    <text evidence="2 6">Belongs to the metallo-dependent hydrolases superfamily. DHOase family. Class I DHOase subfamily.</text>
</comment>
<feature type="binding site" evidence="6">
    <location>
        <position position="151"/>
    </location>
    <ligand>
        <name>Zn(2+)</name>
        <dbReference type="ChEBI" id="CHEBI:29105"/>
        <label>1</label>
    </ligand>
</feature>
<dbReference type="InterPro" id="IPR032466">
    <property type="entry name" value="Metal_Hydrolase"/>
</dbReference>
<organism evidence="8 9">
    <name type="scientific">Candidatus Borkfalkia ceftriaxoniphila</name>
    <dbReference type="NCBI Taxonomy" id="2508949"/>
    <lineage>
        <taxon>Bacteria</taxon>
        <taxon>Bacillati</taxon>
        <taxon>Bacillota</taxon>
        <taxon>Clostridia</taxon>
        <taxon>Christensenellales</taxon>
        <taxon>Christensenellaceae</taxon>
        <taxon>Candidatus Borkfalkia</taxon>
    </lineage>
</organism>
<dbReference type="Pfam" id="PF12890">
    <property type="entry name" value="DHOase"/>
    <property type="match status" value="1"/>
</dbReference>